<evidence type="ECO:0000256" key="1">
    <source>
        <dbReference type="SAM" id="Phobius"/>
    </source>
</evidence>
<dbReference type="KEGG" id="mas:Mahau_2436"/>
<evidence type="ECO:0000313" key="2">
    <source>
        <dbReference type="EMBL" id="AEE97598.1"/>
    </source>
</evidence>
<feature type="transmembrane region" description="Helical" evidence="1">
    <location>
        <begin position="12"/>
        <end position="32"/>
    </location>
</feature>
<sequence>MPVSDWLVKIAQAYPSGFTVFCVAVSAVLLILSFPAVLFKLASLFGIMATGIYFLMQQVNEIYAAMQGLLRETFENIEKIFK</sequence>
<keyword evidence="3" id="KW-1185">Reference proteome</keyword>
<dbReference type="AlphaFoldDB" id="F3ZWX6"/>
<accession>F3ZWX6</accession>
<reference evidence="3" key="1">
    <citation type="submission" date="2010-11" db="EMBL/GenBank/DDBJ databases">
        <title>The complete genome of Mahella australiensis DSM 15567.</title>
        <authorList>
            <consortium name="US DOE Joint Genome Institute (JGI-PGF)"/>
            <person name="Lucas S."/>
            <person name="Copeland A."/>
            <person name="Lapidus A."/>
            <person name="Bruce D."/>
            <person name="Goodwin L."/>
            <person name="Pitluck S."/>
            <person name="Kyrpides N."/>
            <person name="Mavromatis K."/>
            <person name="Pagani I."/>
            <person name="Ivanova N."/>
            <person name="Teshima H."/>
            <person name="Brettin T."/>
            <person name="Detter J.C."/>
            <person name="Han C."/>
            <person name="Tapia R."/>
            <person name="Land M."/>
            <person name="Hauser L."/>
            <person name="Markowitz V."/>
            <person name="Cheng J.-F."/>
            <person name="Hugenholtz P."/>
            <person name="Woyke T."/>
            <person name="Wu D."/>
            <person name="Spring S."/>
            <person name="Pukall R."/>
            <person name="Steenblock K."/>
            <person name="Schneider S."/>
            <person name="Klenk H.-P."/>
            <person name="Eisen J.A."/>
        </authorList>
    </citation>
    <scope>NUCLEOTIDE SEQUENCE [LARGE SCALE GENOMIC DNA]</scope>
    <source>
        <strain evidence="3">DSM 15567 / CIP 107919 / 50-1 BON</strain>
    </source>
</reference>
<keyword evidence="1" id="KW-0472">Membrane</keyword>
<name>F3ZWX6_MAHA5</name>
<protein>
    <submittedName>
        <fullName evidence="2">Uncharacterized protein</fullName>
    </submittedName>
</protein>
<keyword evidence="1" id="KW-1133">Transmembrane helix</keyword>
<keyword evidence="1" id="KW-0812">Transmembrane</keyword>
<evidence type="ECO:0000313" key="3">
    <source>
        <dbReference type="Proteomes" id="UP000008457"/>
    </source>
</evidence>
<dbReference type="Proteomes" id="UP000008457">
    <property type="component" value="Chromosome"/>
</dbReference>
<proteinExistence type="predicted"/>
<dbReference type="RefSeq" id="WP_013782024.1">
    <property type="nucleotide sequence ID" value="NC_015520.1"/>
</dbReference>
<reference evidence="2 3" key="2">
    <citation type="journal article" date="2011" name="Stand. Genomic Sci.">
        <title>Complete genome sequence of Mahella australiensis type strain (50-1 BON).</title>
        <authorList>
            <person name="Sikorski J."/>
            <person name="Teshima H."/>
            <person name="Nolan M."/>
            <person name="Lucas S."/>
            <person name="Hammon N."/>
            <person name="Deshpande S."/>
            <person name="Cheng J.F."/>
            <person name="Pitluck S."/>
            <person name="Liolios K."/>
            <person name="Pagani I."/>
            <person name="Ivanova N."/>
            <person name="Huntemann M."/>
            <person name="Mavromatis K."/>
            <person name="Ovchinikova G."/>
            <person name="Pati A."/>
            <person name="Tapia R."/>
            <person name="Han C."/>
            <person name="Goodwin L."/>
            <person name="Chen A."/>
            <person name="Palaniappan K."/>
            <person name="Land M."/>
            <person name="Hauser L."/>
            <person name="Ngatchou-Djao O.D."/>
            <person name="Rohde M."/>
            <person name="Pukall R."/>
            <person name="Spring S."/>
            <person name="Abt B."/>
            <person name="Goker M."/>
            <person name="Detter J.C."/>
            <person name="Woyke T."/>
            <person name="Bristow J."/>
            <person name="Markowitz V."/>
            <person name="Hugenholtz P."/>
            <person name="Eisen J.A."/>
            <person name="Kyrpides N.C."/>
            <person name="Klenk H.P."/>
            <person name="Lapidus A."/>
        </authorList>
    </citation>
    <scope>NUCLEOTIDE SEQUENCE [LARGE SCALE GENOMIC DNA]</scope>
    <source>
        <strain evidence="3">DSM 15567 / CIP 107919 / 50-1 BON</strain>
    </source>
</reference>
<dbReference type="EMBL" id="CP002360">
    <property type="protein sequence ID" value="AEE97598.1"/>
    <property type="molecule type" value="Genomic_DNA"/>
</dbReference>
<dbReference type="STRING" id="697281.Mahau_2436"/>
<gene>
    <name evidence="2" type="ordered locus">Mahau_2436</name>
</gene>
<dbReference type="HOGENOM" id="CLU_2554240_0_0_9"/>
<organism evidence="2 3">
    <name type="scientific">Mahella australiensis (strain DSM 15567 / CIP 107919 / 50-1 BON)</name>
    <dbReference type="NCBI Taxonomy" id="697281"/>
    <lineage>
        <taxon>Bacteria</taxon>
        <taxon>Bacillati</taxon>
        <taxon>Bacillota</taxon>
        <taxon>Clostridia</taxon>
        <taxon>Thermoanaerobacterales</taxon>
        <taxon>Thermoanaerobacterales Family IV. Incertae Sedis</taxon>
        <taxon>Mahella</taxon>
    </lineage>
</organism>
<feature type="transmembrane region" description="Helical" evidence="1">
    <location>
        <begin position="38"/>
        <end position="56"/>
    </location>
</feature>